<evidence type="ECO:0000259" key="3">
    <source>
        <dbReference type="Pfam" id="PF18160"/>
    </source>
</evidence>
<evidence type="ECO:0000313" key="5">
    <source>
        <dbReference type="Proteomes" id="UP001159179"/>
    </source>
</evidence>
<accession>A0AAW6T4E6</accession>
<keyword evidence="2" id="KW-0812">Transmembrane</keyword>
<evidence type="ECO:0000256" key="2">
    <source>
        <dbReference type="SAM" id="Phobius"/>
    </source>
</evidence>
<feature type="domain" description="SMODS and SLOG-associating 2TM effector" evidence="3">
    <location>
        <begin position="12"/>
        <end position="220"/>
    </location>
</feature>
<evidence type="ECO:0000313" key="4">
    <source>
        <dbReference type="EMBL" id="MDH5163927.1"/>
    </source>
</evidence>
<keyword evidence="2" id="KW-0472">Membrane</keyword>
<dbReference type="Pfam" id="PF18160">
    <property type="entry name" value="SLATT_5"/>
    <property type="match status" value="1"/>
</dbReference>
<dbReference type="RefSeq" id="WP_280618588.1">
    <property type="nucleotide sequence ID" value="NZ_JAROYP010000020.1"/>
</dbReference>
<dbReference type="EMBL" id="JAROYP010000020">
    <property type="protein sequence ID" value="MDH5163927.1"/>
    <property type="molecule type" value="Genomic_DNA"/>
</dbReference>
<feature type="transmembrane region" description="Helical" evidence="2">
    <location>
        <begin position="75"/>
        <end position="93"/>
    </location>
</feature>
<protein>
    <submittedName>
        <fullName evidence="4">SLATT domain-containing protein</fullName>
    </submittedName>
</protein>
<organism evidence="4 5">
    <name type="scientific">Heyndrickxia oleronia</name>
    <dbReference type="NCBI Taxonomy" id="38875"/>
    <lineage>
        <taxon>Bacteria</taxon>
        <taxon>Bacillati</taxon>
        <taxon>Bacillota</taxon>
        <taxon>Bacilli</taxon>
        <taxon>Bacillales</taxon>
        <taxon>Bacillaceae</taxon>
        <taxon>Heyndrickxia</taxon>
    </lineage>
</organism>
<feature type="transmembrane region" description="Helical" evidence="2">
    <location>
        <begin position="203"/>
        <end position="224"/>
    </location>
</feature>
<dbReference type="InterPro" id="IPR041115">
    <property type="entry name" value="SLATT_5"/>
</dbReference>
<name>A0AAW6T4E6_9BACI</name>
<dbReference type="Proteomes" id="UP001159179">
    <property type="component" value="Unassembled WGS sequence"/>
</dbReference>
<gene>
    <name evidence="4" type="ORF">P5X88_23585</name>
</gene>
<sequence>MHKEYKNITILSEIEGKINTLNRTRNNRIEMSKRLKKYSDKWKLVFFCLNIEAVIFVLLSLGGKEVEPSFAYRDFSLIAGIFSIYVILLQYYVNELNYNERALKTHYHQLDIEDLILKLKNLLLDNNKQQSDIDEKSLIVKFDTIMFEYQSILKNNENHDPVDDAKNKYTAFKEEKEKENKNNDDENKERSKKKIKDFTVDNILLHVNMGILLFPIVTIIIYFLK</sequence>
<keyword evidence="2" id="KW-1133">Transmembrane helix</keyword>
<reference evidence="4" key="1">
    <citation type="submission" date="2023-03" db="EMBL/GenBank/DDBJ databases">
        <title>Bacterial isolates from washroom surfaces on a university campus.</title>
        <authorList>
            <person name="Holman D.B."/>
            <person name="Gzyl K.E."/>
            <person name="Taheri A.E."/>
        </authorList>
    </citation>
    <scope>NUCLEOTIDE SEQUENCE</scope>
    <source>
        <strain evidence="4">RD03</strain>
    </source>
</reference>
<feature type="transmembrane region" description="Helical" evidence="2">
    <location>
        <begin position="44"/>
        <end position="63"/>
    </location>
</feature>
<evidence type="ECO:0000256" key="1">
    <source>
        <dbReference type="SAM" id="Coils"/>
    </source>
</evidence>
<dbReference type="AlphaFoldDB" id="A0AAW6T4E6"/>
<dbReference type="NCBIfam" id="NF033631">
    <property type="entry name" value="SLATT_5"/>
    <property type="match status" value="1"/>
</dbReference>
<keyword evidence="1" id="KW-0175">Coiled coil</keyword>
<feature type="coiled-coil region" evidence="1">
    <location>
        <begin position="162"/>
        <end position="189"/>
    </location>
</feature>
<proteinExistence type="predicted"/>
<comment type="caution">
    <text evidence="4">The sequence shown here is derived from an EMBL/GenBank/DDBJ whole genome shotgun (WGS) entry which is preliminary data.</text>
</comment>